<evidence type="ECO:0000313" key="1">
    <source>
        <dbReference type="EMBL" id="OKP04720.1"/>
    </source>
</evidence>
<comment type="caution">
    <text evidence="1">The sequence shown here is derived from an EMBL/GenBank/DDBJ whole genome shotgun (WGS) entry which is preliminary data.</text>
</comment>
<organism evidence="1 2">
    <name type="scientific">Xenorhabdus thuongxuanensis</name>
    <dbReference type="NCBI Taxonomy" id="1873484"/>
    <lineage>
        <taxon>Bacteria</taxon>
        <taxon>Pseudomonadati</taxon>
        <taxon>Pseudomonadota</taxon>
        <taxon>Gammaproteobacteria</taxon>
        <taxon>Enterobacterales</taxon>
        <taxon>Morganellaceae</taxon>
        <taxon>Xenorhabdus</taxon>
    </lineage>
</organism>
<protein>
    <submittedName>
        <fullName evidence="1">Uncharacterized protein</fullName>
    </submittedName>
</protein>
<dbReference type="AlphaFoldDB" id="A0A1Q5TX01"/>
<reference evidence="1 2" key="1">
    <citation type="submission" date="2016-09" db="EMBL/GenBank/DDBJ databases">
        <title>Xenorhabdus thuongxuanensis sp. nov. and Xenorhabdus eapokensis sp. nov., isolated from Steinernema species.</title>
        <authorList>
            <person name="Kaempfer P."/>
            <person name="Tobias N.J."/>
            <person name="Phan Ke L."/>
            <person name="Bode H.B."/>
            <person name="Glaeser S.P."/>
        </authorList>
    </citation>
    <scope>NUCLEOTIDE SEQUENCE [LARGE SCALE GENOMIC DNA]</scope>
    <source>
        <strain evidence="1 2">30TX1</strain>
    </source>
</reference>
<gene>
    <name evidence="1" type="ORF">Xentx_02647</name>
</gene>
<name>A0A1Q5TX01_9GAMM</name>
<sequence>MLHTKQFVVSDKSVISGSPEVSDDISHLVKFLNLYTINPVYSLVHS</sequence>
<dbReference type="Proteomes" id="UP000186277">
    <property type="component" value="Unassembled WGS sequence"/>
</dbReference>
<keyword evidence="2" id="KW-1185">Reference proteome</keyword>
<accession>A0A1Q5TX01</accession>
<proteinExistence type="predicted"/>
<evidence type="ECO:0000313" key="2">
    <source>
        <dbReference type="Proteomes" id="UP000186277"/>
    </source>
</evidence>
<dbReference type="EMBL" id="MKGR01000020">
    <property type="protein sequence ID" value="OKP04720.1"/>
    <property type="molecule type" value="Genomic_DNA"/>
</dbReference>